<evidence type="ECO:0000313" key="8">
    <source>
        <dbReference type="Proteomes" id="UP001151582"/>
    </source>
</evidence>
<name>A0A9W8ED91_9FUNG</name>
<keyword evidence="5" id="KW-0539">Nucleus</keyword>
<accession>A0A9W8ED91</accession>
<proteinExistence type="inferred from homology"/>
<feature type="compositionally biased region" description="Low complexity" evidence="6">
    <location>
        <begin position="533"/>
        <end position="542"/>
    </location>
</feature>
<reference evidence="7" key="1">
    <citation type="submission" date="2022-07" db="EMBL/GenBank/DDBJ databases">
        <title>Phylogenomic reconstructions and comparative analyses of Kickxellomycotina fungi.</title>
        <authorList>
            <person name="Reynolds N.K."/>
            <person name="Stajich J.E."/>
            <person name="Barry K."/>
            <person name="Grigoriev I.V."/>
            <person name="Crous P."/>
            <person name="Smith M.E."/>
        </authorList>
    </citation>
    <scope>NUCLEOTIDE SEQUENCE</scope>
    <source>
        <strain evidence="7">RSA 567</strain>
    </source>
</reference>
<evidence type="ECO:0000256" key="3">
    <source>
        <dbReference type="ARBA" id="ARBA00023015"/>
    </source>
</evidence>
<feature type="region of interest" description="Disordered" evidence="6">
    <location>
        <begin position="570"/>
        <end position="595"/>
    </location>
</feature>
<evidence type="ECO:0000256" key="5">
    <source>
        <dbReference type="ARBA" id="ARBA00023242"/>
    </source>
</evidence>
<dbReference type="Proteomes" id="UP001151582">
    <property type="component" value="Unassembled WGS sequence"/>
</dbReference>
<protein>
    <submittedName>
        <fullName evidence="7">Chromatin structure remodeling complex protein sfh1</fullName>
    </submittedName>
</protein>
<organism evidence="7 8">
    <name type="scientific">Dimargaris verticillata</name>
    <dbReference type="NCBI Taxonomy" id="2761393"/>
    <lineage>
        <taxon>Eukaryota</taxon>
        <taxon>Fungi</taxon>
        <taxon>Fungi incertae sedis</taxon>
        <taxon>Zoopagomycota</taxon>
        <taxon>Kickxellomycotina</taxon>
        <taxon>Dimargaritomycetes</taxon>
        <taxon>Dimargaritales</taxon>
        <taxon>Dimargaritaceae</taxon>
        <taxon>Dimargaris</taxon>
    </lineage>
</organism>
<evidence type="ECO:0000256" key="2">
    <source>
        <dbReference type="ARBA" id="ARBA00010239"/>
    </source>
</evidence>
<comment type="subcellular location">
    <subcellularLocation>
        <location evidence="1">Nucleus</location>
    </subcellularLocation>
</comment>
<keyword evidence="4" id="KW-0804">Transcription</keyword>
<feature type="compositionally biased region" description="Polar residues" evidence="6">
    <location>
        <begin position="499"/>
        <end position="519"/>
    </location>
</feature>
<feature type="compositionally biased region" description="Acidic residues" evidence="6">
    <location>
        <begin position="155"/>
        <end position="168"/>
    </location>
</feature>
<dbReference type="PANTHER" id="PTHR10019">
    <property type="entry name" value="SNF5"/>
    <property type="match status" value="1"/>
</dbReference>
<comment type="similarity">
    <text evidence="2">Belongs to the SNF5 family.</text>
</comment>
<dbReference type="GO" id="GO:0000228">
    <property type="term" value="C:nuclear chromosome"/>
    <property type="evidence" value="ECO:0007669"/>
    <property type="project" value="InterPro"/>
</dbReference>
<dbReference type="OrthoDB" id="10258327at2759"/>
<keyword evidence="8" id="KW-1185">Reference proteome</keyword>
<dbReference type="EMBL" id="JANBQB010000299">
    <property type="protein sequence ID" value="KAJ1978092.1"/>
    <property type="molecule type" value="Genomic_DNA"/>
</dbReference>
<keyword evidence="3" id="KW-0805">Transcription regulation</keyword>
<evidence type="ECO:0000256" key="4">
    <source>
        <dbReference type="ARBA" id="ARBA00023163"/>
    </source>
</evidence>
<dbReference type="GO" id="GO:0006338">
    <property type="term" value="P:chromatin remodeling"/>
    <property type="evidence" value="ECO:0007669"/>
    <property type="project" value="InterPro"/>
</dbReference>
<feature type="region of interest" description="Disordered" evidence="6">
    <location>
        <begin position="487"/>
        <end position="556"/>
    </location>
</feature>
<feature type="compositionally biased region" description="Polar residues" evidence="6">
    <location>
        <begin position="543"/>
        <end position="552"/>
    </location>
</feature>
<evidence type="ECO:0000313" key="7">
    <source>
        <dbReference type="EMBL" id="KAJ1978092.1"/>
    </source>
</evidence>
<feature type="compositionally biased region" description="Polar residues" evidence="6">
    <location>
        <begin position="129"/>
        <end position="139"/>
    </location>
</feature>
<evidence type="ECO:0000256" key="6">
    <source>
        <dbReference type="SAM" id="MobiDB-lite"/>
    </source>
</evidence>
<gene>
    <name evidence="7" type="primary">SFH1</name>
    <name evidence="7" type="ORF">H4R34_003330</name>
</gene>
<feature type="region of interest" description="Disordered" evidence="6">
    <location>
        <begin position="129"/>
        <end position="170"/>
    </location>
</feature>
<evidence type="ECO:0000256" key="1">
    <source>
        <dbReference type="ARBA" id="ARBA00004123"/>
    </source>
</evidence>
<dbReference type="InterPro" id="IPR006939">
    <property type="entry name" value="SNF5"/>
</dbReference>
<comment type="caution">
    <text evidence="7">The sequence shown here is derived from an EMBL/GenBank/DDBJ whole genome shotgun (WGS) entry which is preliminary data.</text>
</comment>
<sequence>MPSTYDAFFANSTVPANRGPGNLSPFQQLIGMHARSSGASPANRPAMAPLMPNGMSQWTGNRPVMPSPMNQRIAPANSAPMFRPAMPYPGPGVNVQTMARPAPGPVPPLNKPVTVTTYAARLRDGTTSLMVPQEWTSTRGPGGSNRRRRRRFQDDSDLDDEGTSDENQPEATVAKAAIKLGQHPTIVDGQVVSRIMRSSNHIYVDDAALLELAKGPESLVPIRLDLDLEHYKLHDNFLWNVHEKFLTPEKFAQMLCLDLDVASPSNVEAIAQAIRSQLDDYRTFYDLQNFRHRDLEAMNNHEATSAAGQFFVDSVRVTINLDLQVGKQLLRDQFEWDLSTSLDDENMMAMPEAFARTLTSELGLGGEFVSLIAHSIRDQLVRHQRERMDHEVENATHPSLTRPDAVALRDPQGNYSVNSDRLVGNHVDPELVRVGQLPSRGPEAVFRPVLEGDAWAPHVEHLTQDELEKILIDKERAIRRLRRETSRLLQSARQRRSSPYPTTLGFSASHMSELSSPSPAASIAHGPMGGSGSPSRLSRSGSQLTQPFSQLSQEEKRQWQCTHCGIDGTQTTLVRKGPQGPKVSTLHGAKADAKV</sequence>
<dbReference type="Pfam" id="PF04855">
    <property type="entry name" value="SNF5"/>
    <property type="match status" value="1"/>
</dbReference>
<dbReference type="AlphaFoldDB" id="A0A9W8ED91"/>